<evidence type="ECO:0000259" key="1">
    <source>
        <dbReference type="Pfam" id="PF00147"/>
    </source>
</evidence>
<name>A0A8B6GDP8_MYTGA</name>
<comment type="caution">
    <text evidence="2">The sequence shown here is derived from an EMBL/GenBank/DDBJ whole genome shotgun (WGS) entry which is preliminary data.</text>
</comment>
<dbReference type="OrthoDB" id="6275059at2759"/>
<dbReference type="Gene3D" id="3.90.215.10">
    <property type="entry name" value="Gamma Fibrinogen, chain A, domain 1"/>
    <property type="match status" value="1"/>
</dbReference>
<dbReference type="InterPro" id="IPR014716">
    <property type="entry name" value="Fibrinogen_a/b/g_C_1"/>
</dbReference>
<dbReference type="PANTHER" id="PTHR19143:SF458">
    <property type="entry name" value="FIBRINOGEN C-TERMINAL DOMAIN-CONTAINING PROTEIN-RELATED"/>
    <property type="match status" value="1"/>
</dbReference>
<dbReference type="Proteomes" id="UP000596742">
    <property type="component" value="Unassembled WGS sequence"/>
</dbReference>
<dbReference type="EMBL" id="UYJE01008278">
    <property type="protein sequence ID" value="VDI62567.1"/>
    <property type="molecule type" value="Genomic_DNA"/>
</dbReference>
<reference evidence="2" key="1">
    <citation type="submission" date="2018-11" db="EMBL/GenBank/DDBJ databases">
        <authorList>
            <person name="Alioto T."/>
            <person name="Alioto T."/>
        </authorList>
    </citation>
    <scope>NUCLEOTIDE SEQUENCE</scope>
</reference>
<dbReference type="Pfam" id="PF00147">
    <property type="entry name" value="Fibrinogen_C"/>
    <property type="match status" value="1"/>
</dbReference>
<evidence type="ECO:0000313" key="3">
    <source>
        <dbReference type="Proteomes" id="UP000596742"/>
    </source>
</evidence>
<protein>
    <recommendedName>
        <fullName evidence="1">Fibrinogen C-terminal domain-containing protein</fullName>
    </recommendedName>
</protein>
<dbReference type="InterPro" id="IPR036056">
    <property type="entry name" value="Fibrinogen-like_C"/>
</dbReference>
<accession>A0A8B6GDP8</accession>
<dbReference type="SUPFAM" id="SSF56496">
    <property type="entry name" value="Fibrinogen C-terminal domain-like"/>
    <property type="match status" value="1"/>
</dbReference>
<dbReference type="PANTHER" id="PTHR19143">
    <property type="entry name" value="FIBRINOGEN/TENASCIN/ANGIOPOEITIN"/>
    <property type="match status" value="1"/>
</dbReference>
<dbReference type="AlphaFoldDB" id="A0A8B6GDP8"/>
<feature type="domain" description="Fibrinogen C-terminal" evidence="1">
    <location>
        <begin position="6"/>
        <end position="60"/>
    </location>
</feature>
<organism evidence="2 3">
    <name type="scientific">Mytilus galloprovincialis</name>
    <name type="common">Mediterranean mussel</name>
    <dbReference type="NCBI Taxonomy" id="29158"/>
    <lineage>
        <taxon>Eukaryota</taxon>
        <taxon>Metazoa</taxon>
        <taxon>Spiralia</taxon>
        <taxon>Lophotrochozoa</taxon>
        <taxon>Mollusca</taxon>
        <taxon>Bivalvia</taxon>
        <taxon>Autobranchia</taxon>
        <taxon>Pteriomorphia</taxon>
        <taxon>Mytilida</taxon>
        <taxon>Mytiloidea</taxon>
        <taxon>Mytilidae</taxon>
        <taxon>Mytilinae</taxon>
        <taxon>Mytilus</taxon>
    </lineage>
</organism>
<dbReference type="GO" id="GO:0005615">
    <property type="term" value="C:extracellular space"/>
    <property type="evidence" value="ECO:0007669"/>
    <property type="project" value="TreeGrafter"/>
</dbReference>
<proteinExistence type="predicted"/>
<dbReference type="InterPro" id="IPR002181">
    <property type="entry name" value="Fibrinogen_a/b/g_C_dom"/>
</dbReference>
<evidence type="ECO:0000313" key="2">
    <source>
        <dbReference type="EMBL" id="VDI62567.1"/>
    </source>
</evidence>
<dbReference type="InterPro" id="IPR050373">
    <property type="entry name" value="Fibrinogen_C-term_domain"/>
</dbReference>
<sequence>MAKEHGNQRIHTLTAAGKSELRVDMFDFDDYRAYAKYSSFAVGNASTNYRLTAANGNAGEL</sequence>
<keyword evidence="3" id="KW-1185">Reference proteome</keyword>
<gene>
    <name evidence="2" type="ORF">MGAL_10B021175</name>
</gene>